<gene>
    <name evidence="2" type="ORF">BN873_570004</name>
</gene>
<comment type="caution">
    <text evidence="2">The sequence shown here is derived from an EMBL/GenBank/DDBJ whole genome shotgun (WGS) entry which is preliminary data.</text>
</comment>
<dbReference type="OrthoDB" id="6194467at2"/>
<dbReference type="EMBL" id="CBTJ020000066">
    <property type="protein sequence ID" value="CDI03546.1"/>
    <property type="molecule type" value="Genomic_DNA"/>
</dbReference>
<evidence type="ECO:0000313" key="2">
    <source>
        <dbReference type="EMBL" id="CDI03546.1"/>
    </source>
</evidence>
<keyword evidence="1" id="KW-0732">Signal</keyword>
<dbReference type="InterPro" id="IPR012334">
    <property type="entry name" value="Pectin_lyas_fold"/>
</dbReference>
<feature type="signal peptide" evidence="1">
    <location>
        <begin position="1"/>
        <end position="23"/>
    </location>
</feature>
<evidence type="ECO:0000256" key="1">
    <source>
        <dbReference type="SAM" id="SignalP"/>
    </source>
</evidence>
<feature type="chain" id="PRO_5004878485" description="Right handed beta helix domain-containing protein" evidence="1">
    <location>
        <begin position="24"/>
        <end position="405"/>
    </location>
</feature>
<reference evidence="2" key="1">
    <citation type="submission" date="2013-07" db="EMBL/GenBank/DDBJ databases">
        <authorList>
            <person name="McIlroy S."/>
        </authorList>
    </citation>
    <scope>NUCLEOTIDE SEQUENCE [LARGE SCALE GENOMIC DNA]</scope>
    <source>
        <strain evidence="2">Run_A_D11</strain>
    </source>
</reference>
<accession>W6M6K8</accession>
<evidence type="ECO:0008006" key="4">
    <source>
        <dbReference type="Google" id="ProtNLM"/>
    </source>
</evidence>
<name>W6M6K8_9GAMM</name>
<reference evidence="2" key="2">
    <citation type="submission" date="2014-03" db="EMBL/GenBank/DDBJ databases">
        <title>Candidatus Competibacter-lineage genomes retrieved from metagenomes reveal functional metabolic diversity.</title>
        <authorList>
            <person name="McIlroy S.J."/>
            <person name="Albertsen M."/>
            <person name="Andresen E.K."/>
            <person name="Saunders A.M."/>
            <person name="Kristiansen R."/>
            <person name="Stokholm-Bjerregaard M."/>
            <person name="Nielsen K.L."/>
            <person name="Nielsen P.H."/>
        </authorList>
    </citation>
    <scope>NUCLEOTIDE SEQUENCE</scope>
    <source>
        <strain evidence="2">Run_A_D11</strain>
    </source>
</reference>
<dbReference type="InterPro" id="IPR011050">
    <property type="entry name" value="Pectin_lyase_fold/virulence"/>
</dbReference>
<dbReference type="RefSeq" id="WP_048674334.1">
    <property type="nucleotide sequence ID" value="NZ_CBTJ020000066.1"/>
</dbReference>
<organism evidence="2 3">
    <name type="scientific">Candidatus Competibacter denitrificans Run_A_D11</name>
    <dbReference type="NCBI Taxonomy" id="1400863"/>
    <lineage>
        <taxon>Bacteria</taxon>
        <taxon>Pseudomonadati</taxon>
        <taxon>Pseudomonadota</taxon>
        <taxon>Gammaproteobacteria</taxon>
        <taxon>Candidatus Competibacteraceae</taxon>
        <taxon>Candidatus Competibacter</taxon>
    </lineage>
</organism>
<dbReference type="Gene3D" id="2.160.20.10">
    <property type="entry name" value="Single-stranded right-handed beta-helix, Pectin lyase-like"/>
    <property type="match status" value="1"/>
</dbReference>
<dbReference type="SMART" id="SM00710">
    <property type="entry name" value="PbH1"/>
    <property type="match status" value="5"/>
</dbReference>
<keyword evidence="3" id="KW-1185">Reference proteome</keyword>
<dbReference type="SUPFAM" id="SSF51126">
    <property type="entry name" value="Pectin lyase-like"/>
    <property type="match status" value="1"/>
</dbReference>
<dbReference type="Proteomes" id="UP000035760">
    <property type="component" value="Unassembled WGS sequence"/>
</dbReference>
<protein>
    <recommendedName>
        <fullName evidence="4">Right handed beta helix domain-containing protein</fullName>
    </recommendedName>
</protein>
<proteinExistence type="predicted"/>
<evidence type="ECO:0000313" key="3">
    <source>
        <dbReference type="Proteomes" id="UP000035760"/>
    </source>
</evidence>
<dbReference type="STRING" id="1400863.BN873_570004"/>
<dbReference type="AlphaFoldDB" id="W6M6K8"/>
<sequence length="405" mass="43620">MNFKLVPVACLGILTGTTGTAQAGTVTVATAAELQSAVATANNLGGNTKIVVRDGTYTLNDTLYVNVPNVAIVGQSSDRTKVIIQGDAMSSTAKVGNVIRVAASNFQLSNVTLQKSRWHLIQIAGETNADGLIIKNCILRDAYQQLLKVSYDPTNPSATSNNGLVENCIFEYSASVGPQYYIGGIDAHGAKDWVVRNNTFQNIISPNNTVAEFAVHFWDPPSSNHIVERNLILNCDRGIGFGMDGHGNMGGIIRNNMIYHASNKGFYADTSIALIESPDTQVYNNTIFMENDFPSAIEYRFTSTQNVLIANNLTNKPILSRDGATGTVTRNVTHASDAWFVNVLIGNLHLASAIRSVVDLGLPVSGLRNDFDNESRSQYTGIDIGADEFSSITNLTLPMASYIAD</sequence>
<dbReference type="InterPro" id="IPR006626">
    <property type="entry name" value="PbH1"/>
</dbReference>